<dbReference type="EMBL" id="QGHB01000025">
    <property type="protein sequence ID" value="PWK79425.1"/>
    <property type="molecule type" value="Genomic_DNA"/>
</dbReference>
<proteinExistence type="inferred from homology"/>
<dbReference type="PROSITE" id="PS00086">
    <property type="entry name" value="CYTOCHROME_P450"/>
    <property type="match status" value="1"/>
</dbReference>
<keyword evidence="4 7" id="KW-0560">Oxidoreductase</keyword>
<evidence type="ECO:0000256" key="5">
    <source>
        <dbReference type="ARBA" id="ARBA00023004"/>
    </source>
</evidence>
<dbReference type="CDD" id="cd11031">
    <property type="entry name" value="Cyp158A-like"/>
    <property type="match status" value="1"/>
</dbReference>
<comment type="similarity">
    <text evidence="1 7">Belongs to the cytochrome P450 family.</text>
</comment>
<name>A0A316HMJ5_9PSEU</name>
<protein>
    <submittedName>
        <fullName evidence="9">Biflaviolin synthase</fullName>
    </submittedName>
</protein>
<dbReference type="Proteomes" id="UP000246005">
    <property type="component" value="Unassembled WGS sequence"/>
</dbReference>
<evidence type="ECO:0000256" key="4">
    <source>
        <dbReference type="ARBA" id="ARBA00023002"/>
    </source>
</evidence>
<evidence type="ECO:0000313" key="10">
    <source>
        <dbReference type="Proteomes" id="UP000246005"/>
    </source>
</evidence>
<evidence type="ECO:0000256" key="3">
    <source>
        <dbReference type="ARBA" id="ARBA00022723"/>
    </source>
</evidence>
<keyword evidence="2 7" id="KW-0349">Heme</keyword>
<dbReference type="FunFam" id="1.10.630.10:FF:000018">
    <property type="entry name" value="Cytochrome P450 monooxygenase"/>
    <property type="match status" value="1"/>
</dbReference>
<dbReference type="InterPro" id="IPR001128">
    <property type="entry name" value="Cyt_P450"/>
</dbReference>
<dbReference type="Pfam" id="PF00067">
    <property type="entry name" value="p450"/>
    <property type="match status" value="1"/>
</dbReference>
<dbReference type="PRINTS" id="PR00359">
    <property type="entry name" value="BP450"/>
</dbReference>
<keyword evidence="5 7" id="KW-0408">Iron</keyword>
<dbReference type="SUPFAM" id="SSF48264">
    <property type="entry name" value="Cytochrome P450"/>
    <property type="match status" value="1"/>
</dbReference>
<evidence type="ECO:0000256" key="6">
    <source>
        <dbReference type="ARBA" id="ARBA00023033"/>
    </source>
</evidence>
<evidence type="ECO:0000313" key="9">
    <source>
        <dbReference type="EMBL" id="PWK79425.1"/>
    </source>
</evidence>
<dbReference type="PANTHER" id="PTHR46696">
    <property type="entry name" value="P450, PUTATIVE (EUROFUNG)-RELATED"/>
    <property type="match status" value="1"/>
</dbReference>
<sequence>MARSYPFAEPGRLEIDPELTATPPLTRVKFPYGKETWLVTGHPEARAVLSDPRFVRTTADPLDEPRMGEHNNSPGILSLDAPQHTRLRKLVTSVFTVRRVQALRPRAVEIVDSLLDDLTPPADLVEGLARPFPMLMITTLLGVPQEDHEEFGMWADSFLSTGAVPASVAAEHYTAICDYLAALGHRRAEAPTDDLFGALVRCLNAGELTVDELVMVSFSILVGGLETVKTQLPNMVYLLLTGPSLLEELRADLSRLPAAVEEMLRYIPLPTTAVFARFATEDVPVGDVVIARGEPVLVEVPVTNRDPRVFADADSLDFARDPNPHLAFGHGAHYCLGAQLARLELQVALERLLTRMPALRLAVPEQELGWNRGYMVRGVTALPVTW</sequence>
<dbReference type="GO" id="GO:0020037">
    <property type="term" value="F:heme binding"/>
    <property type="evidence" value="ECO:0007669"/>
    <property type="project" value="InterPro"/>
</dbReference>
<dbReference type="PANTHER" id="PTHR46696:SF1">
    <property type="entry name" value="CYTOCHROME P450 YJIB-RELATED"/>
    <property type="match status" value="1"/>
</dbReference>
<dbReference type="InterPro" id="IPR036396">
    <property type="entry name" value="Cyt_P450_sf"/>
</dbReference>
<evidence type="ECO:0000256" key="8">
    <source>
        <dbReference type="SAM" id="MobiDB-lite"/>
    </source>
</evidence>
<dbReference type="RefSeq" id="WP_109642573.1">
    <property type="nucleotide sequence ID" value="NZ_QGHB01000025.1"/>
</dbReference>
<keyword evidence="6 7" id="KW-0503">Monooxygenase</keyword>
<dbReference type="AlphaFoldDB" id="A0A316HMJ5"/>
<evidence type="ECO:0000256" key="7">
    <source>
        <dbReference type="RuleBase" id="RU000461"/>
    </source>
</evidence>
<evidence type="ECO:0000256" key="2">
    <source>
        <dbReference type="ARBA" id="ARBA00022617"/>
    </source>
</evidence>
<dbReference type="Gene3D" id="1.10.630.10">
    <property type="entry name" value="Cytochrome P450"/>
    <property type="match status" value="1"/>
</dbReference>
<comment type="caution">
    <text evidence="9">The sequence shown here is derived from an EMBL/GenBank/DDBJ whole genome shotgun (WGS) entry which is preliminary data.</text>
</comment>
<reference evidence="9 10" key="1">
    <citation type="submission" date="2018-05" db="EMBL/GenBank/DDBJ databases">
        <title>Genomic Encyclopedia of Type Strains, Phase IV (KMG-IV): sequencing the most valuable type-strain genomes for metagenomic binning, comparative biology and taxonomic classification.</title>
        <authorList>
            <person name="Goeker M."/>
        </authorList>
    </citation>
    <scope>NUCLEOTIDE SEQUENCE [LARGE SCALE GENOMIC DNA]</scope>
    <source>
        <strain evidence="9 10">DSM 45480</strain>
    </source>
</reference>
<organism evidence="9 10">
    <name type="scientific">Lentzea atacamensis</name>
    <dbReference type="NCBI Taxonomy" id="531938"/>
    <lineage>
        <taxon>Bacteria</taxon>
        <taxon>Bacillati</taxon>
        <taxon>Actinomycetota</taxon>
        <taxon>Actinomycetes</taxon>
        <taxon>Pseudonocardiales</taxon>
        <taxon>Pseudonocardiaceae</taxon>
        <taxon>Lentzea</taxon>
    </lineage>
</organism>
<feature type="region of interest" description="Disordered" evidence="8">
    <location>
        <begin position="60"/>
        <end position="79"/>
    </location>
</feature>
<dbReference type="InterPro" id="IPR002397">
    <property type="entry name" value="Cyt_P450_B"/>
</dbReference>
<keyword evidence="3 7" id="KW-0479">Metal-binding</keyword>
<dbReference type="GO" id="GO:0016705">
    <property type="term" value="F:oxidoreductase activity, acting on paired donors, with incorporation or reduction of molecular oxygen"/>
    <property type="evidence" value="ECO:0007669"/>
    <property type="project" value="InterPro"/>
</dbReference>
<accession>A0A316HMJ5</accession>
<dbReference type="GO" id="GO:0005506">
    <property type="term" value="F:iron ion binding"/>
    <property type="evidence" value="ECO:0007669"/>
    <property type="project" value="InterPro"/>
</dbReference>
<dbReference type="InterPro" id="IPR017972">
    <property type="entry name" value="Cyt_P450_CS"/>
</dbReference>
<evidence type="ECO:0000256" key="1">
    <source>
        <dbReference type="ARBA" id="ARBA00010617"/>
    </source>
</evidence>
<dbReference type="GO" id="GO:0004497">
    <property type="term" value="F:monooxygenase activity"/>
    <property type="evidence" value="ECO:0007669"/>
    <property type="project" value="UniProtKB-KW"/>
</dbReference>
<gene>
    <name evidence="9" type="ORF">C8D88_12525</name>
</gene>
<dbReference type="PRINTS" id="PR00385">
    <property type="entry name" value="P450"/>
</dbReference>